<sequence>MATIGATVHAWREIMGVNTSKFNGPDIENYLKAEFGQDFFSAVDKNNSDPLVQFADQSLCSYKIKKCPEKKWTASIKRECPRRIDGNTLWLNPQEWQELDLYRIDDVRIPPKAYTEEQWDKLRLMMDRVFSDKKFDKVRELFIKYRNDYVSST</sequence>
<keyword evidence="1" id="KW-1185">Reference proteome</keyword>
<protein>
    <submittedName>
        <fullName evidence="2">Phosphoenolpyruvate carboxykinase</fullName>
    </submittedName>
</protein>
<dbReference type="AlphaFoldDB" id="A0A7E4W2H3"/>
<reference evidence="1" key="1">
    <citation type="journal article" date="2013" name="Genetics">
        <title>The draft genome and transcriptome of Panagrellus redivivus are shaped by the harsh demands of a free-living lifestyle.</title>
        <authorList>
            <person name="Srinivasan J."/>
            <person name="Dillman A.R."/>
            <person name="Macchietto M.G."/>
            <person name="Heikkinen L."/>
            <person name="Lakso M."/>
            <person name="Fracchia K.M."/>
            <person name="Antoshechkin I."/>
            <person name="Mortazavi A."/>
            <person name="Wong G."/>
            <person name="Sternberg P.W."/>
        </authorList>
    </citation>
    <scope>NUCLEOTIDE SEQUENCE [LARGE SCALE GENOMIC DNA]</scope>
    <source>
        <strain evidence="1">MT8872</strain>
    </source>
</reference>
<reference evidence="2" key="2">
    <citation type="submission" date="2020-10" db="UniProtKB">
        <authorList>
            <consortium name="WormBaseParasite"/>
        </authorList>
    </citation>
    <scope>IDENTIFICATION</scope>
</reference>
<dbReference type="WBParaSite" id="Pan_g5343.t1">
    <property type="protein sequence ID" value="Pan_g5343.t1"/>
    <property type="gene ID" value="Pan_g5343"/>
</dbReference>
<proteinExistence type="predicted"/>
<dbReference type="Proteomes" id="UP000492821">
    <property type="component" value="Unassembled WGS sequence"/>
</dbReference>
<evidence type="ECO:0000313" key="2">
    <source>
        <dbReference type="WBParaSite" id="Pan_g5343.t1"/>
    </source>
</evidence>
<name>A0A7E4W2H3_PANRE</name>
<accession>A0A7E4W2H3</accession>
<organism evidence="1 2">
    <name type="scientific">Panagrellus redivivus</name>
    <name type="common">Microworm</name>
    <dbReference type="NCBI Taxonomy" id="6233"/>
    <lineage>
        <taxon>Eukaryota</taxon>
        <taxon>Metazoa</taxon>
        <taxon>Ecdysozoa</taxon>
        <taxon>Nematoda</taxon>
        <taxon>Chromadorea</taxon>
        <taxon>Rhabditida</taxon>
        <taxon>Tylenchina</taxon>
        <taxon>Panagrolaimomorpha</taxon>
        <taxon>Panagrolaimoidea</taxon>
        <taxon>Panagrolaimidae</taxon>
        <taxon>Panagrellus</taxon>
    </lineage>
</organism>
<evidence type="ECO:0000313" key="1">
    <source>
        <dbReference type="Proteomes" id="UP000492821"/>
    </source>
</evidence>